<dbReference type="PANTHER" id="PTHR12835:SF5">
    <property type="entry name" value="BIOTIN--PROTEIN LIGASE"/>
    <property type="match status" value="1"/>
</dbReference>
<protein>
    <submittedName>
        <fullName evidence="3">Biotin--[acetyl-CoA-carboxylase] ligase</fullName>
        <ecNumber evidence="3">6.3.4.15</ecNumber>
    </submittedName>
</protein>
<dbReference type="NCBIfam" id="TIGR00121">
    <property type="entry name" value="birA_ligase"/>
    <property type="match status" value="1"/>
</dbReference>
<evidence type="ECO:0000313" key="5">
    <source>
        <dbReference type="Proteomes" id="UP000266691"/>
    </source>
</evidence>
<dbReference type="PROSITE" id="PS51733">
    <property type="entry name" value="BPL_LPL_CATALYTIC"/>
    <property type="match status" value="1"/>
</dbReference>
<dbReference type="GO" id="GO:0004077">
    <property type="term" value="F:biotin--[biotin carboxyl-carrier protein] ligase activity"/>
    <property type="evidence" value="ECO:0007669"/>
    <property type="project" value="UniProtKB-EC"/>
</dbReference>
<evidence type="ECO:0000259" key="2">
    <source>
        <dbReference type="PROSITE" id="PS51733"/>
    </source>
</evidence>
<keyword evidence="6" id="KW-1185">Reference proteome</keyword>
<sequence>MGEQTRIIKLDATDSTNLYLKELLQSVKLDDYTVVVAKKQLKGRGQMGTVWQSEEGKNLTFSVLKSFDALHVNHQFLLNIGVSMAVFDVLHGLSMPNVSVKWPNDIMSGSQKICGILIENVLKGPLVGYAIIGIGLNVNQTNFENLGKASSLKLLTGKTFDLDELLHNILIRLQHHLNGLEAKTVSQLLPSYEKLLFRKDKPSTFTNAQGEMFMGFIRSVSPAGKLVLELEDQIFKEYDLKEVTLLY</sequence>
<dbReference type="CDD" id="cd16442">
    <property type="entry name" value="BPL"/>
    <property type="match status" value="1"/>
</dbReference>
<gene>
    <name evidence="3" type="ORF">D2V05_01220</name>
    <name evidence="4" type="ORF">FQ017_01210</name>
</gene>
<dbReference type="GO" id="GO:0005737">
    <property type="term" value="C:cytoplasm"/>
    <property type="evidence" value="ECO:0007669"/>
    <property type="project" value="TreeGrafter"/>
</dbReference>
<feature type="domain" description="BPL/LPL catalytic" evidence="2">
    <location>
        <begin position="1"/>
        <end position="181"/>
    </location>
</feature>
<dbReference type="OrthoDB" id="9807064at2"/>
<dbReference type="InterPro" id="IPR004408">
    <property type="entry name" value="Biotin_CoA_COase_ligase"/>
</dbReference>
<dbReference type="Proteomes" id="UP000266691">
    <property type="component" value="Unassembled WGS sequence"/>
</dbReference>
<organism evidence="3 5">
    <name type="scientific">Flagellimonas pelagia</name>
    <dbReference type="NCBI Taxonomy" id="2306998"/>
    <lineage>
        <taxon>Bacteria</taxon>
        <taxon>Pseudomonadati</taxon>
        <taxon>Bacteroidota</taxon>
        <taxon>Flavobacteriia</taxon>
        <taxon>Flavobacteriales</taxon>
        <taxon>Flavobacteriaceae</taxon>
        <taxon>Flagellimonas</taxon>
    </lineage>
</organism>
<dbReference type="InterPro" id="IPR045864">
    <property type="entry name" value="aa-tRNA-synth_II/BPL/LPL"/>
</dbReference>
<reference evidence="4 6" key="2">
    <citation type="submission" date="2019-07" db="EMBL/GenBank/DDBJ databases">
        <title>Draft genome of two Muricauda strains isolated from deep sea.</title>
        <authorList>
            <person name="Sun C."/>
        </authorList>
    </citation>
    <scope>NUCLEOTIDE SEQUENCE [LARGE SCALE GENOMIC DNA]</scope>
    <source>
        <strain evidence="4 6">72</strain>
    </source>
</reference>
<name>A0A3A1NMU6_9FLAO</name>
<accession>A0A3A1NMU6</accession>
<comment type="caution">
    <text evidence="3">The sequence shown here is derived from an EMBL/GenBank/DDBJ whole genome shotgun (WGS) entry which is preliminary data.</text>
</comment>
<keyword evidence="1 3" id="KW-0436">Ligase</keyword>
<dbReference type="SUPFAM" id="SSF55681">
    <property type="entry name" value="Class II aaRS and biotin synthetases"/>
    <property type="match status" value="1"/>
</dbReference>
<proteinExistence type="predicted"/>
<dbReference type="EMBL" id="VNWK01000008">
    <property type="protein sequence ID" value="TXK00849.1"/>
    <property type="molecule type" value="Genomic_DNA"/>
</dbReference>
<dbReference type="Pfam" id="PF03099">
    <property type="entry name" value="BPL_LplA_LipB"/>
    <property type="match status" value="1"/>
</dbReference>
<dbReference type="Proteomes" id="UP000321621">
    <property type="component" value="Unassembled WGS sequence"/>
</dbReference>
<reference evidence="3 5" key="1">
    <citation type="submission" date="2018-08" db="EMBL/GenBank/DDBJ databases">
        <title>Proposal of Muricauda 72 sp.nov. and Muricauda NH166 sp.nov., isolated from seawater.</title>
        <authorList>
            <person name="Cheng H."/>
            <person name="Wu Y.-H."/>
            <person name="Guo L.-L."/>
            <person name="Xu X.-W."/>
        </authorList>
    </citation>
    <scope>NUCLEOTIDE SEQUENCE [LARGE SCALE GENOMIC DNA]</scope>
    <source>
        <strain evidence="3 5">72</strain>
    </source>
</reference>
<evidence type="ECO:0000313" key="4">
    <source>
        <dbReference type="EMBL" id="TXK00849.1"/>
    </source>
</evidence>
<evidence type="ECO:0000256" key="1">
    <source>
        <dbReference type="ARBA" id="ARBA00022598"/>
    </source>
</evidence>
<evidence type="ECO:0000313" key="6">
    <source>
        <dbReference type="Proteomes" id="UP000321621"/>
    </source>
</evidence>
<dbReference type="AlphaFoldDB" id="A0A3A1NMU6"/>
<dbReference type="Gene3D" id="3.30.930.10">
    <property type="entry name" value="Bira Bifunctional Protein, Domain 2"/>
    <property type="match status" value="1"/>
</dbReference>
<evidence type="ECO:0000313" key="3">
    <source>
        <dbReference type="EMBL" id="RIV47149.1"/>
    </source>
</evidence>
<dbReference type="PANTHER" id="PTHR12835">
    <property type="entry name" value="BIOTIN PROTEIN LIGASE"/>
    <property type="match status" value="1"/>
</dbReference>
<dbReference type="EMBL" id="QXFI01000008">
    <property type="protein sequence ID" value="RIV47149.1"/>
    <property type="molecule type" value="Genomic_DNA"/>
</dbReference>
<dbReference type="EC" id="6.3.4.15" evidence="3"/>
<dbReference type="InterPro" id="IPR004143">
    <property type="entry name" value="BPL_LPL_catalytic"/>
</dbReference>